<feature type="domain" description="Aminoglycoside phosphotransferase" evidence="1">
    <location>
        <begin position="69"/>
        <end position="270"/>
    </location>
</feature>
<dbReference type="AlphaFoldDB" id="A0A0C3BXM9"/>
<dbReference type="Gene3D" id="3.90.1200.10">
    <property type="match status" value="1"/>
</dbReference>
<gene>
    <name evidence="2" type="ORF">M413DRAFT_449368</name>
</gene>
<dbReference type="EMBL" id="KN831808">
    <property type="protein sequence ID" value="KIM36186.1"/>
    <property type="molecule type" value="Genomic_DNA"/>
</dbReference>
<dbReference type="Pfam" id="PF01636">
    <property type="entry name" value="APH"/>
    <property type="match status" value="1"/>
</dbReference>
<reference evidence="2 3" key="1">
    <citation type="submission" date="2014-04" db="EMBL/GenBank/DDBJ databases">
        <authorList>
            <consortium name="DOE Joint Genome Institute"/>
            <person name="Kuo A."/>
            <person name="Gay G."/>
            <person name="Dore J."/>
            <person name="Kohler A."/>
            <person name="Nagy L.G."/>
            <person name="Floudas D."/>
            <person name="Copeland A."/>
            <person name="Barry K.W."/>
            <person name="Cichocki N."/>
            <person name="Veneault-Fourrey C."/>
            <person name="LaButti K."/>
            <person name="Lindquist E.A."/>
            <person name="Lipzen A."/>
            <person name="Lundell T."/>
            <person name="Morin E."/>
            <person name="Murat C."/>
            <person name="Sun H."/>
            <person name="Tunlid A."/>
            <person name="Henrissat B."/>
            <person name="Grigoriev I.V."/>
            <person name="Hibbett D.S."/>
            <person name="Martin F."/>
            <person name="Nordberg H.P."/>
            <person name="Cantor M.N."/>
            <person name="Hua S.X."/>
        </authorList>
    </citation>
    <scope>NUCLEOTIDE SEQUENCE [LARGE SCALE GENOMIC DNA]</scope>
    <source>
        <strain evidence="3">h7</strain>
    </source>
</reference>
<dbReference type="HOGENOM" id="CLU_021768_2_1_1"/>
<dbReference type="PANTHER" id="PTHR21310">
    <property type="entry name" value="AMINOGLYCOSIDE PHOSPHOTRANSFERASE-RELATED-RELATED"/>
    <property type="match status" value="1"/>
</dbReference>
<dbReference type="InterPro" id="IPR002575">
    <property type="entry name" value="Aminoglycoside_PTrfase"/>
</dbReference>
<protein>
    <recommendedName>
        <fullName evidence="1">Aminoglycoside phosphotransferase domain-containing protein</fullName>
    </recommendedName>
</protein>
<reference evidence="3" key="2">
    <citation type="submission" date="2015-01" db="EMBL/GenBank/DDBJ databases">
        <title>Evolutionary Origins and Diversification of the Mycorrhizal Mutualists.</title>
        <authorList>
            <consortium name="DOE Joint Genome Institute"/>
            <consortium name="Mycorrhizal Genomics Consortium"/>
            <person name="Kohler A."/>
            <person name="Kuo A."/>
            <person name="Nagy L.G."/>
            <person name="Floudas D."/>
            <person name="Copeland A."/>
            <person name="Barry K.W."/>
            <person name="Cichocki N."/>
            <person name="Veneault-Fourrey C."/>
            <person name="LaButti K."/>
            <person name="Lindquist E.A."/>
            <person name="Lipzen A."/>
            <person name="Lundell T."/>
            <person name="Morin E."/>
            <person name="Murat C."/>
            <person name="Riley R."/>
            <person name="Ohm R."/>
            <person name="Sun H."/>
            <person name="Tunlid A."/>
            <person name="Henrissat B."/>
            <person name="Grigoriev I.V."/>
            <person name="Hibbett D.S."/>
            <person name="Martin F."/>
        </authorList>
    </citation>
    <scope>NUCLEOTIDE SEQUENCE [LARGE SCALE GENOMIC DNA]</scope>
    <source>
        <strain evidence="3">h7</strain>
    </source>
</reference>
<evidence type="ECO:0000313" key="2">
    <source>
        <dbReference type="EMBL" id="KIM36186.1"/>
    </source>
</evidence>
<dbReference type="SUPFAM" id="SSF56112">
    <property type="entry name" value="Protein kinase-like (PK-like)"/>
    <property type="match status" value="1"/>
</dbReference>
<proteinExistence type="predicted"/>
<accession>A0A0C3BXM9</accession>
<sequence length="323" mass="37492">MGSLFSSCSVTPEAASSIDHLTDEELYGLIKKRDESNVVRPSNHWNTFITDTVWRISPDAVVKRTYSATEAFMMSYVSSHTSIPIPKVRRILYEYPSNPHCETWWIVMDYIDGDVLESAWKSMTTWRRLCVMWTVRGYIRELQKAPIPNPDVPGPFDASGKSYLCRGRYFTDDGAGPFNTYNAMAAWFDRRRFDNLAFIHARQGILYACPKFDASHPLVLCHMDLHMRNLVVDKSGRLWIIDWANAGAFPPWLEYAQLVLWGRAARQEARPPKLWLWSARYMIGNFSKYTTGYLDKLQWAFDRPAYYDFAPLDYFEKLGLKVD</sequence>
<dbReference type="OrthoDB" id="4177236at2759"/>
<dbReference type="InterPro" id="IPR051678">
    <property type="entry name" value="AGP_Transferase"/>
</dbReference>
<organism evidence="2 3">
    <name type="scientific">Hebeloma cylindrosporum</name>
    <dbReference type="NCBI Taxonomy" id="76867"/>
    <lineage>
        <taxon>Eukaryota</taxon>
        <taxon>Fungi</taxon>
        <taxon>Dikarya</taxon>
        <taxon>Basidiomycota</taxon>
        <taxon>Agaricomycotina</taxon>
        <taxon>Agaricomycetes</taxon>
        <taxon>Agaricomycetidae</taxon>
        <taxon>Agaricales</taxon>
        <taxon>Agaricineae</taxon>
        <taxon>Hymenogastraceae</taxon>
        <taxon>Hebeloma</taxon>
    </lineage>
</organism>
<name>A0A0C3BXM9_HEBCY</name>
<dbReference type="STRING" id="686832.A0A0C3BXM9"/>
<evidence type="ECO:0000259" key="1">
    <source>
        <dbReference type="Pfam" id="PF01636"/>
    </source>
</evidence>
<evidence type="ECO:0000313" key="3">
    <source>
        <dbReference type="Proteomes" id="UP000053424"/>
    </source>
</evidence>
<keyword evidence="3" id="KW-1185">Reference proteome</keyword>
<dbReference type="InterPro" id="IPR011009">
    <property type="entry name" value="Kinase-like_dom_sf"/>
</dbReference>
<dbReference type="Proteomes" id="UP000053424">
    <property type="component" value="Unassembled WGS sequence"/>
</dbReference>
<dbReference type="PANTHER" id="PTHR21310:SF39">
    <property type="entry name" value="AMINOGLYCOSIDE PHOSPHOTRANSFERASE DOMAIN-CONTAINING PROTEIN"/>
    <property type="match status" value="1"/>
</dbReference>